<evidence type="ECO:0000256" key="3">
    <source>
        <dbReference type="ARBA" id="ARBA00022692"/>
    </source>
</evidence>
<proteinExistence type="predicted"/>
<dbReference type="EMBL" id="PELR01000382">
    <property type="protein sequence ID" value="RTH00714.1"/>
    <property type="molecule type" value="Genomic_DNA"/>
</dbReference>
<organism evidence="7 8">
    <name type="scientific">Thermus scotoductus</name>
    <dbReference type="NCBI Taxonomy" id="37636"/>
    <lineage>
        <taxon>Bacteria</taxon>
        <taxon>Thermotogati</taxon>
        <taxon>Deinococcota</taxon>
        <taxon>Deinococci</taxon>
        <taxon>Thermales</taxon>
        <taxon>Thermaceae</taxon>
        <taxon>Thermus</taxon>
    </lineage>
</organism>
<feature type="transmembrane region" description="Helical" evidence="6">
    <location>
        <begin position="116"/>
        <end position="139"/>
    </location>
</feature>
<evidence type="ECO:0000313" key="8">
    <source>
        <dbReference type="Proteomes" id="UP000286910"/>
    </source>
</evidence>
<feature type="transmembrane region" description="Helical" evidence="6">
    <location>
        <begin position="146"/>
        <end position="170"/>
    </location>
</feature>
<dbReference type="Proteomes" id="UP000286910">
    <property type="component" value="Unassembled WGS sequence"/>
</dbReference>
<dbReference type="InterPro" id="IPR002797">
    <property type="entry name" value="Polysacc_synth"/>
</dbReference>
<dbReference type="PANTHER" id="PTHR30250:SF11">
    <property type="entry name" value="O-ANTIGEN TRANSPORTER-RELATED"/>
    <property type="match status" value="1"/>
</dbReference>
<comment type="subcellular location">
    <subcellularLocation>
        <location evidence="1">Cell membrane</location>
        <topology evidence="1">Multi-pass membrane protein</topology>
    </subcellularLocation>
</comment>
<feature type="transmembrane region" description="Helical" evidence="6">
    <location>
        <begin position="383"/>
        <end position="405"/>
    </location>
</feature>
<reference evidence="7 8" key="1">
    <citation type="journal article" date="2019" name="Extremophiles">
        <title>Biogeography of thermophiles and predominance of Thermus scotoductus in domestic water heaters.</title>
        <authorList>
            <person name="Wilpiszeski R.L."/>
            <person name="Zhang Z."/>
            <person name="House C.H."/>
        </authorList>
    </citation>
    <scope>NUCLEOTIDE SEQUENCE [LARGE SCALE GENOMIC DNA]</scope>
    <source>
        <strain evidence="7 8">32_S32</strain>
    </source>
</reference>
<evidence type="ECO:0000256" key="2">
    <source>
        <dbReference type="ARBA" id="ARBA00022475"/>
    </source>
</evidence>
<feature type="transmembrane region" description="Helical" evidence="6">
    <location>
        <begin position="357"/>
        <end position="377"/>
    </location>
</feature>
<protein>
    <submittedName>
        <fullName evidence="7">Uncharacterized protein</fullName>
    </submittedName>
</protein>
<dbReference type="GO" id="GO:0005886">
    <property type="term" value="C:plasma membrane"/>
    <property type="evidence" value="ECO:0007669"/>
    <property type="project" value="UniProtKB-SubCell"/>
</dbReference>
<comment type="caution">
    <text evidence="7">The sequence shown here is derived from an EMBL/GenBank/DDBJ whole genome shotgun (WGS) entry which is preliminary data.</text>
</comment>
<evidence type="ECO:0000313" key="7">
    <source>
        <dbReference type="EMBL" id="RTH00714.1"/>
    </source>
</evidence>
<feature type="transmembrane region" description="Helical" evidence="6">
    <location>
        <begin position="246"/>
        <end position="274"/>
    </location>
</feature>
<feature type="transmembrane region" description="Helical" evidence="6">
    <location>
        <begin position="176"/>
        <end position="197"/>
    </location>
</feature>
<accession>A0A430QZZ5</accession>
<feature type="transmembrane region" description="Helical" evidence="6">
    <location>
        <begin position="286"/>
        <end position="309"/>
    </location>
</feature>
<keyword evidence="2" id="KW-1003">Cell membrane</keyword>
<dbReference type="InterPro" id="IPR050833">
    <property type="entry name" value="Poly_Biosynth_Transport"/>
</dbReference>
<keyword evidence="3 6" id="KW-0812">Transmembrane</keyword>
<dbReference type="PANTHER" id="PTHR30250">
    <property type="entry name" value="PST FAMILY PREDICTED COLANIC ACID TRANSPORTER"/>
    <property type="match status" value="1"/>
</dbReference>
<feature type="transmembrane region" description="Helical" evidence="6">
    <location>
        <begin position="12"/>
        <end position="36"/>
    </location>
</feature>
<feature type="transmembrane region" description="Helical" evidence="6">
    <location>
        <begin position="329"/>
        <end position="350"/>
    </location>
</feature>
<gene>
    <name evidence="7" type="ORF">CSW45_12705</name>
</gene>
<evidence type="ECO:0000256" key="1">
    <source>
        <dbReference type="ARBA" id="ARBA00004651"/>
    </source>
</evidence>
<dbReference type="Pfam" id="PF01943">
    <property type="entry name" value="Polysacc_synt"/>
    <property type="match status" value="1"/>
</dbReference>
<name>A0A430QZZ5_THESC</name>
<evidence type="ECO:0000256" key="5">
    <source>
        <dbReference type="ARBA" id="ARBA00023136"/>
    </source>
</evidence>
<feature type="transmembrane region" description="Helical" evidence="6">
    <location>
        <begin position="91"/>
        <end position="110"/>
    </location>
</feature>
<keyword evidence="4 6" id="KW-1133">Transmembrane helix</keyword>
<evidence type="ECO:0000256" key="4">
    <source>
        <dbReference type="ARBA" id="ARBA00022989"/>
    </source>
</evidence>
<keyword evidence="5 6" id="KW-0472">Membrane</keyword>
<sequence>MKRLEVYEIRGVAFGSLWLFLGVVARLTFQFIALVLLGRSLNSEQLGFFLAVLSFSQILSHVFELGGYSLIIRDLQRGEGPRRALENSLALSVRALPLTALLAFVLKMVVFPSASWVEYIFFVSASLFSNRLVLLVYAAWVGLGRLMWAGVSDVIAGFAFLLAAIMAEFLRESWALLYFMQSLIVACFALFMAWRAFGPVRVLSGVDRARLTAGVHFASGSLLQSLTQELDKVLLARLASPQDVSVYGLAMRLVSIPIFALSALLAAGYPAFFAKGAEGTAAVLRYGIRFFGFALALSLLAGLTLYWAAPWLTGVLFPTQPRVSEALRLLSILPALMVPAAVLGNILTGLDRQKIRVFAQVASLVVSLPLYFLLIPTHGWAGAGYATLSSMGVQSVLMGILVYSITRWGVR</sequence>
<evidence type="ECO:0000256" key="6">
    <source>
        <dbReference type="SAM" id="Phobius"/>
    </source>
</evidence>
<dbReference type="AlphaFoldDB" id="A0A430QZZ5"/>